<sequence>MNKSHLAVVFSALLLTVACRNTQNDNAKTSASTSDTSASTAPPAPEWAKNATIYEVNTRQFSVEGNFNAVEAQLPRLKEMGVDIVWFMPIYPISQKNKKGSLGSPYAVADFKAVNPAYGTLADFKALVKRAHALGLRVILDWIPNHTGWDHVWVKQHPEWYTRVNGKMIAPIDPKTNKPTDWDDVVDLDYNNPDMRKGMIEAMQYWIKECDIDGYRCDVAGFVPNDFWAELRPQLDKIKTVFMLSEWEDEPDQFKSCFNMNYGWAMHSMMKAVAKGDRTADKIDSLREANQARFPKWYYQMLFTQNHDENTWNGTLDQSFGPAANTFIVLSSTLEGMPLVYNGMESNLNKRLAFFEKDTINWGTYPKAHFFETLLTLKHRNRALWNGPAGGKVVKIPTDRDDKVYAFHRQRDTDRVVVLLNLSAEPQTAQLGGDGYEGMYTEVFSRQPMNLKPNVTIALKPWEYRVLTN</sequence>
<accession>A0ABR6W518</accession>
<dbReference type="PANTHER" id="PTHR47786">
    <property type="entry name" value="ALPHA-1,4-GLUCAN:MALTOSE-1-PHOSPHATE MALTOSYLTRANSFERASE"/>
    <property type="match status" value="1"/>
</dbReference>
<organism evidence="4 5">
    <name type="scientific">Spirosoma utsteinense</name>
    <dbReference type="NCBI Taxonomy" id="2585773"/>
    <lineage>
        <taxon>Bacteria</taxon>
        <taxon>Pseudomonadati</taxon>
        <taxon>Bacteroidota</taxon>
        <taxon>Cytophagia</taxon>
        <taxon>Cytophagales</taxon>
        <taxon>Cytophagaceae</taxon>
        <taxon>Spirosoma</taxon>
    </lineage>
</organism>
<dbReference type="Gene3D" id="3.20.20.80">
    <property type="entry name" value="Glycosidases"/>
    <property type="match status" value="1"/>
</dbReference>
<keyword evidence="4" id="KW-0378">Hydrolase</keyword>
<keyword evidence="2" id="KW-0732">Signal</keyword>
<keyword evidence="5" id="KW-1185">Reference proteome</keyword>
<dbReference type="InterPro" id="IPR006047">
    <property type="entry name" value="GH13_cat_dom"/>
</dbReference>
<dbReference type="Gene3D" id="2.60.40.1180">
    <property type="entry name" value="Golgi alpha-mannosidase II"/>
    <property type="match status" value="1"/>
</dbReference>
<dbReference type="CDD" id="cd11313">
    <property type="entry name" value="AmyAc_arch_bac_AmyA"/>
    <property type="match status" value="1"/>
</dbReference>
<dbReference type="PANTHER" id="PTHR47786:SF2">
    <property type="entry name" value="GLYCOSYL HYDROLASE FAMILY 13 CATALYTIC DOMAIN-CONTAINING PROTEIN"/>
    <property type="match status" value="1"/>
</dbReference>
<evidence type="ECO:0000313" key="5">
    <source>
        <dbReference type="Proteomes" id="UP000700732"/>
    </source>
</evidence>
<dbReference type="SMART" id="SM00642">
    <property type="entry name" value="Aamy"/>
    <property type="match status" value="1"/>
</dbReference>
<feature type="signal peptide" evidence="2">
    <location>
        <begin position="1"/>
        <end position="20"/>
    </location>
</feature>
<gene>
    <name evidence="4" type="ORF">FH603_2207</name>
</gene>
<keyword evidence="4" id="KW-0326">Glycosidase</keyword>
<comment type="caution">
    <text evidence="4">The sequence shown here is derived from an EMBL/GenBank/DDBJ whole genome shotgun (WGS) entry which is preliminary data.</text>
</comment>
<feature type="chain" id="PRO_5045131021" evidence="2">
    <location>
        <begin position="21"/>
        <end position="469"/>
    </location>
</feature>
<dbReference type="EMBL" id="VFIA01000011">
    <property type="protein sequence ID" value="MBC3791699.1"/>
    <property type="molecule type" value="Genomic_DNA"/>
</dbReference>
<feature type="domain" description="Glycosyl hydrolase family 13 catalytic" evidence="3">
    <location>
        <begin position="55"/>
        <end position="378"/>
    </location>
</feature>
<dbReference type="PROSITE" id="PS51257">
    <property type="entry name" value="PROKAR_LIPOPROTEIN"/>
    <property type="match status" value="1"/>
</dbReference>
<protein>
    <submittedName>
        <fullName evidence="4">Glycosidase</fullName>
    </submittedName>
</protein>
<dbReference type="InterPro" id="IPR013780">
    <property type="entry name" value="Glyco_hydro_b"/>
</dbReference>
<dbReference type="Pfam" id="PF00128">
    <property type="entry name" value="Alpha-amylase"/>
    <property type="match status" value="1"/>
</dbReference>
<feature type="compositionally biased region" description="Low complexity" evidence="1">
    <location>
        <begin position="29"/>
        <end position="41"/>
    </location>
</feature>
<dbReference type="Pfam" id="PF16657">
    <property type="entry name" value="Malt_amylase_C"/>
    <property type="match status" value="1"/>
</dbReference>
<dbReference type="RefSeq" id="WP_186737490.1">
    <property type="nucleotide sequence ID" value="NZ_VFIA01000011.1"/>
</dbReference>
<dbReference type="InterPro" id="IPR032091">
    <property type="entry name" value="Malt_amylase-like_C"/>
</dbReference>
<dbReference type="Proteomes" id="UP000700732">
    <property type="component" value="Unassembled WGS sequence"/>
</dbReference>
<evidence type="ECO:0000256" key="1">
    <source>
        <dbReference type="SAM" id="MobiDB-lite"/>
    </source>
</evidence>
<dbReference type="InterPro" id="IPR017853">
    <property type="entry name" value="GH"/>
</dbReference>
<dbReference type="SUPFAM" id="SSF51011">
    <property type="entry name" value="Glycosyl hydrolase domain"/>
    <property type="match status" value="1"/>
</dbReference>
<dbReference type="GO" id="GO:0016798">
    <property type="term" value="F:hydrolase activity, acting on glycosyl bonds"/>
    <property type="evidence" value="ECO:0007669"/>
    <property type="project" value="UniProtKB-KW"/>
</dbReference>
<proteinExistence type="predicted"/>
<evidence type="ECO:0000256" key="2">
    <source>
        <dbReference type="SAM" id="SignalP"/>
    </source>
</evidence>
<dbReference type="SUPFAM" id="SSF51445">
    <property type="entry name" value="(Trans)glycosidases"/>
    <property type="match status" value="1"/>
</dbReference>
<evidence type="ECO:0000259" key="3">
    <source>
        <dbReference type="SMART" id="SM00642"/>
    </source>
</evidence>
<feature type="region of interest" description="Disordered" evidence="1">
    <location>
        <begin position="25"/>
        <end position="44"/>
    </location>
</feature>
<reference evidence="4 5" key="1">
    <citation type="submission" date="2019-06" db="EMBL/GenBank/DDBJ databases">
        <title>Spirosoma utsteinense sp. nov. isolated from Antarctic ice-free soils.</title>
        <authorList>
            <person name="Tahon G."/>
        </authorList>
    </citation>
    <scope>NUCLEOTIDE SEQUENCE [LARGE SCALE GENOMIC DNA]</scope>
    <source>
        <strain evidence="4 5">LMG 31447</strain>
    </source>
</reference>
<evidence type="ECO:0000313" key="4">
    <source>
        <dbReference type="EMBL" id="MBC3791699.1"/>
    </source>
</evidence>
<name>A0ABR6W518_9BACT</name>